<name>A0A100VZJ6_9MYCO</name>
<comment type="caution">
    <text evidence="3">The sequence shown here is derived from an EMBL/GenBank/DDBJ whole genome shotgun (WGS) entry which is preliminary data.</text>
</comment>
<keyword evidence="2" id="KW-1133">Transmembrane helix</keyword>
<evidence type="ECO:0000313" key="3">
    <source>
        <dbReference type="EMBL" id="GAS88884.1"/>
    </source>
</evidence>
<dbReference type="STRING" id="146020.RMCB_2980"/>
<proteinExistence type="predicted"/>
<gene>
    <name evidence="3" type="ORF">RMCB_2980</name>
</gene>
<dbReference type="EMBL" id="BCSX01000024">
    <property type="protein sequence ID" value="GAS88884.1"/>
    <property type="molecule type" value="Genomic_DNA"/>
</dbReference>
<dbReference type="Proteomes" id="UP000069620">
    <property type="component" value="Unassembled WGS sequence"/>
</dbReference>
<reference evidence="4" key="2">
    <citation type="submission" date="2016-02" db="EMBL/GenBank/DDBJ databases">
        <title>Draft genome sequence of five rapidly growing Mycobacterium species.</title>
        <authorList>
            <person name="Katahira K."/>
            <person name="Gotou Y."/>
            <person name="Iida K."/>
            <person name="Ogura Y."/>
            <person name="Hayashi T."/>
        </authorList>
    </citation>
    <scope>NUCLEOTIDE SEQUENCE [LARGE SCALE GENOMIC DNA]</scope>
    <source>
        <strain evidence="4">JCM15654</strain>
    </source>
</reference>
<evidence type="ECO:0000256" key="1">
    <source>
        <dbReference type="SAM" id="MobiDB-lite"/>
    </source>
</evidence>
<keyword evidence="2" id="KW-0812">Transmembrane</keyword>
<protein>
    <submittedName>
        <fullName evidence="3">Uncharacterized protein</fullName>
    </submittedName>
</protein>
<keyword evidence="4" id="KW-1185">Reference proteome</keyword>
<dbReference type="AlphaFoldDB" id="A0A100VZJ6"/>
<sequence length="97" mass="10443">MTPGRVDQRNWRLFDGCAAPGPGRRKKTVKDRGAGVKKPSTARLPTGKRADAGSGPESRRPVNVSSNGDSMSVLIYIVLTVAIFALLGLVQRLVERL</sequence>
<feature type="region of interest" description="Disordered" evidence="1">
    <location>
        <begin position="1"/>
        <end position="67"/>
    </location>
</feature>
<keyword evidence="2" id="KW-0472">Membrane</keyword>
<evidence type="ECO:0000313" key="4">
    <source>
        <dbReference type="Proteomes" id="UP000069620"/>
    </source>
</evidence>
<evidence type="ECO:0000256" key="2">
    <source>
        <dbReference type="SAM" id="Phobius"/>
    </source>
</evidence>
<accession>A0A100VZJ6</accession>
<feature type="transmembrane region" description="Helical" evidence="2">
    <location>
        <begin position="73"/>
        <end position="94"/>
    </location>
</feature>
<feature type="compositionally biased region" description="Basic and acidic residues" evidence="1">
    <location>
        <begin position="1"/>
        <end position="12"/>
    </location>
</feature>
<organism evidence="3 4">
    <name type="scientific">Mycolicibacterium brisbanense</name>
    <dbReference type="NCBI Taxonomy" id="146020"/>
    <lineage>
        <taxon>Bacteria</taxon>
        <taxon>Bacillati</taxon>
        <taxon>Actinomycetota</taxon>
        <taxon>Actinomycetes</taxon>
        <taxon>Mycobacteriales</taxon>
        <taxon>Mycobacteriaceae</taxon>
        <taxon>Mycolicibacterium</taxon>
    </lineage>
</organism>
<reference evidence="4" key="1">
    <citation type="journal article" date="2016" name="Genome Announc.">
        <title>Draft Genome Sequences of Five Rapidly Growing Mycobacterium Species, M. thermoresistibile, M. fortuitum subsp. acetamidolyticum, M. canariasense, M. brisbanense, and M. novocastrense.</title>
        <authorList>
            <person name="Katahira K."/>
            <person name="Ogura Y."/>
            <person name="Gotoh Y."/>
            <person name="Hayashi T."/>
        </authorList>
    </citation>
    <scope>NUCLEOTIDE SEQUENCE [LARGE SCALE GENOMIC DNA]</scope>
    <source>
        <strain evidence="4">JCM15654</strain>
    </source>
</reference>